<dbReference type="HOGENOM" id="CLU_2516563_0_0_1"/>
<evidence type="ECO:0000313" key="2">
    <source>
        <dbReference type="Proteomes" id="UP000026962"/>
    </source>
</evidence>
<dbReference type="Gramene" id="OPUNC03G19560.1">
    <property type="protein sequence ID" value="OPUNC03G19560.1"/>
    <property type="gene ID" value="OPUNC03G19560"/>
</dbReference>
<dbReference type="Proteomes" id="UP000026962">
    <property type="component" value="Chromosome 3"/>
</dbReference>
<name>A0A0E0KEU2_ORYPU</name>
<accession>A0A0E0KEU2</accession>
<sequence>METPAAERSSYLLRILEACRRGCRHRRGHLRRTIFHSLNARHEGRRYRRGRRSSSVALKLIVGDAAAGEVVVVPSSSLVRLCRER</sequence>
<dbReference type="AlphaFoldDB" id="A0A0E0KEU2"/>
<organism evidence="1">
    <name type="scientific">Oryza punctata</name>
    <name type="common">Red rice</name>
    <dbReference type="NCBI Taxonomy" id="4537"/>
    <lineage>
        <taxon>Eukaryota</taxon>
        <taxon>Viridiplantae</taxon>
        <taxon>Streptophyta</taxon>
        <taxon>Embryophyta</taxon>
        <taxon>Tracheophyta</taxon>
        <taxon>Spermatophyta</taxon>
        <taxon>Magnoliopsida</taxon>
        <taxon>Liliopsida</taxon>
        <taxon>Poales</taxon>
        <taxon>Poaceae</taxon>
        <taxon>BOP clade</taxon>
        <taxon>Oryzoideae</taxon>
        <taxon>Oryzeae</taxon>
        <taxon>Oryzinae</taxon>
        <taxon>Oryza</taxon>
    </lineage>
</organism>
<keyword evidence="2" id="KW-1185">Reference proteome</keyword>
<reference evidence="1" key="1">
    <citation type="submission" date="2015-04" db="UniProtKB">
        <authorList>
            <consortium name="EnsemblPlants"/>
        </authorList>
    </citation>
    <scope>IDENTIFICATION</scope>
</reference>
<protein>
    <submittedName>
        <fullName evidence="1">Uncharacterized protein</fullName>
    </submittedName>
</protein>
<reference evidence="1" key="2">
    <citation type="submission" date="2018-05" db="EMBL/GenBank/DDBJ databases">
        <title>OpunRS2 (Oryza punctata Reference Sequence Version 2).</title>
        <authorList>
            <person name="Zhang J."/>
            <person name="Kudrna D."/>
            <person name="Lee S."/>
            <person name="Talag J."/>
            <person name="Welchert J."/>
            <person name="Wing R.A."/>
        </authorList>
    </citation>
    <scope>NUCLEOTIDE SEQUENCE [LARGE SCALE GENOMIC DNA]</scope>
</reference>
<proteinExistence type="predicted"/>
<evidence type="ECO:0000313" key="1">
    <source>
        <dbReference type="EnsemblPlants" id="OPUNC03G19560.1"/>
    </source>
</evidence>
<dbReference type="EnsemblPlants" id="OPUNC03G19560.1">
    <property type="protein sequence ID" value="OPUNC03G19560.1"/>
    <property type="gene ID" value="OPUNC03G19560"/>
</dbReference>